<protein>
    <submittedName>
        <fullName evidence="3">Uncharacterized protein</fullName>
    </submittedName>
</protein>
<reference evidence="3" key="1">
    <citation type="submission" date="2021-02" db="EMBL/GenBank/DDBJ databases">
        <authorList>
            <person name="Nowell W R."/>
        </authorList>
    </citation>
    <scope>NUCLEOTIDE SEQUENCE</scope>
</reference>
<dbReference type="EMBL" id="CAJOBI010106154">
    <property type="protein sequence ID" value="CAF4611205.1"/>
    <property type="molecule type" value="Genomic_DNA"/>
</dbReference>
<evidence type="ECO:0000256" key="1">
    <source>
        <dbReference type="SAM" id="MobiDB-lite"/>
    </source>
</evidence>
<name>A0A8S2Z8P3_9BILA</name>
<feature type="region of interest" description="Disordered" evidence="1">
    <location>
        <begin position="1"/>
        <end position="45"/>
    </location>
</feature>
<evidence type="ECO:0000313" key="2">
    <source>
        <dbReference type="EMBL" id="CAF4566381.1"/>
    </source>
</evidence>
<evidence type="ECO:0000313" key="4">
    <source>
        <dbReference type="Proteomes" id="UP000676336"/>
    </source>
</evidence>
<gene>
    <name evidence="2" type="ORF">SMN809_LOCUS37668</name>
    <name evidence="3" type="ORF">SMN809_LOCUS39488</name>
</gene>
<dbReference type="AlphaFoldDB" id="A0A8S2Z8P3"/>
<dbReference type="EMBL" id="CAJOBI010096248">
    <property type="protein sequence ID" value="CAF4566381.1"/>
    <property type="molecule type" value="Genomic_DNA"/>
</dbReference>
<evidence type="ECO:0000313" key="3">
    <source>
        <dbReference type="EMBL" id="CAF4611205.1"/>
    </source>
</evidence>
<organism evidence="3 4">
    <name type="scientific">Rotaria magnacalcarata</name>
    <dbReference type="NCBI Taxonomy" id="392030"/>
    <lineage>
        <taxon>Eukaryota</taxon>
        <taxon>Metazoa</taxon>
        <taxon>Spiralia</taxon>
        <taxon>Gnathifera</taxon>
        <taxon>Rotifera</taxon>
        <taxon>Eurotatoria</taxon>
        <taxon>Bdelloidea</taxon>
        <taxon>Philodinida</taxon>
        <taxon>Philodinidae</taxon>
        <taxon>Rotaria</taxon>
    </lineage>
</organism>
<dbReference type="Proteomes" id="UP000676336">
    <property type="component" value="Unassembled WGS sequence"/>
</dbReference>
<comment type="caution">
    <text evidence="3">The sequence shown here is derived from an EMBL/GenBank/DDBJ whole genome shotgun (WGS) entry which is preliminary data.</text>
</comment>
<accession>A0A8S2Z8P3</accession>
<feature type="non-terminal residue" evidence="3">
    <location>
        <position position="1"/>
    </location>
</feature>
<sequence length="49" mass="5569">QPPPVPVKPKYRTSNTQFMPINGGNHKQKPQQQPSQNGFEIDEVKNLIL</sequence>
<proteinExistence type="predicted"/>